<dbReference type="EMBL" id="CAJPDS010000060">
    <property type="protein sequence ID" value="CAF9931675.1"/>
    <property type="molecule type" value="Genomic_DNA"/>
</dbReference>
<evidence type="ECO:0000256" key="5">
    <source>
        <dbReference type="ARBA" id="ARBA00022946"/>
    </source>
</evidence>
<comment type="function">
    <text evidence="1">Required for respiratory activity and maintenance and expression of the mitochondrial genome.</text>
</comment>
<gene>
    <name evidence="7" type="primary">RRG9</name>
    <name evidence="7" type="ORF">HETSPECPRED_008165</name>
</gene>
<keyword evidence="5" id="KW-0809">Transit peptide</keyword>
<proteinExistence type="inferred from homology"/>
<dbReference type="OrthoDB" id="5578174at2759"/>
<sequence>MEKSQNKGPTELTIHREIFNRLSSMQCYNCSTASLRVFLATVVHIDSQSLQQTFLRTRGDRTRPSFHAPPLRSRQCKRTLSALQTTGHHPSNDIDDPYIPFDLTPSLQDDAPQLPRASSRTWSGRGNDYTIAQKPQEPLSTCSRDKPKTESKISRTSSSDPQKAEDFHEIDQIKAFFNAKPASSVDSKDGDVDAGPAARKALKPSQSLPISKPASKTTTGGHEREPWQIQKQALAEKFGSSHWAPRKRLSPDAMEGIRSLHSQHPEKYTTPELARQFAVSPEAIRRILKSKWKPSEDEEADRRRRWGNRGEAIWSKMVEIGIKPPKKWREMGIGKDYVPAHKKRVRSASRDKSDVNQKPDYVLVEALSHKGGASVQTVPLSQRIL</sequence>
<feature type="compositionally biased region" description="Basic and acidic residues" evidence="6">
    <location>
        <begin position="143"/>
        <end position="153"/>
    </location>
</feature>
<evidence type="ECO:0000313" key="8">
    <source>
        <dbReference type="Proteomes" id="UP000664521"/>
    </source>
</evidence>
<name>A0A8H3ISI1_9LECA</name>
<feature type="region of interest" description="Disordered" evidence="6">
    <location>
        <begin position="84"/>
        <end position="165"/>
    </location>
</feature>
<evidence type="ECO:0000256" key="3">
    <source>
        <dbReference type="ARBA" id="ARBA00010895"/>
    </source>
</evidence>
<dbReference type="InterPro" id="IPR010487">
    <property type="entry name" value="NGRN/Rrg9"/>
</dbReference>
<dbReference type="GO" id="GO:0005634">
    <property type="term" value="C:nucleus"/>
    <property type="evidence" value="ECO:0007669"/>
    <property type="project" value="TreeGrafter"/>
</dbReference>
<reference evidence="7" key="1">
    <citation type="submission" date="2021-03" db="EMBL/GenBank/DDBJ databases">
        <authorList>
            <person name="Tagirdzhanova G."/>
        </authorList>
    </citation>
    <scope>NUCLEOTIDE SEQUENCE</scope>
</reference>
<protein>
    <recommendedName>
        <fullName evidence="4">Required for respiratory growth protein 9, mitochondrial</fullName>
    </recommendedName>
</protein>
<dbReference type="AlphaFoldDB" id="A0A8H3ISI1"/>
<dbReference type="Pfam" id="PF06413">
    <property type="entry name" value="Neugrin"/>
    <property type="match status" value="1"/>
</dbReference>
<dbReference type="PANTHER" id="PTHR13475">
    <property type="entry name" value="NEUGRIN"/>
    <property type="match status" value="1"/>
</dbReference>
<dbReference type="Proteomes" id="UP000664521">
    <property type="component" value="Unassembled WGS sequence"/>
</dbReference>
<evidence type="ECO:0000256" key="1">
    <source>
        <dbReference type="ARBA" id="ARBA00003548"/>
    </source>
</evidence>
<feature type="region of interest" description="Disordered" evidence="6">
    <location>
        <begin position="181"/>
        <end position="230"/>
    </location>
</feature>
<keyword evidence="8" id="KW-1185">Reference proteome</keyword>
<accession>A0A8H3ISI1</accession>
<evidence type="ECO:0000256" key="6">
    <source>
        <dbReference type="SAM" id="MobiDB-lite"/>
    </source>
</evidence>
<comment type="similarity">
    <text evidence="3">Belongs to the RRG9 family.</text>
</comment>
<dbReference type="PANTHER" id="PTHR13475:SF3">
    <property type="entry name" value="NEUGRIN"/>
    <property type="match status" value="1"/>
</dbReference>
<comment type="caution">
    <text evidence="7">The sequence shown here is derived from an EMBL/GenBank/DDBJ whole genome shotgun (WGS) entry which is preliminary data.</text>
</comment>
<comment type="subcellular location">
    <subcellularLocation>
        <location evidence="2">Mitochondrion</location>
    </subcellularLocation>
</comment>
<dbReference type="GO" id="GO:0005739">
    <property type="term" value="C:mitochondrion"/>
    <property type="evidence" value="ECO:0007669"/>
    <property type="project" value="UniProtKB-SubCell"/>
</dbReference>
<organism evidence="7 8">
    <name type="scientific">Heterodermia speciosa</name>
    <dbReference type="NCBI Taxonomy" id="116794"/>
    <lineage>
        <taxon>Eukaryota</taxon>
        <taxon>Fungi</taxon>
        <taxon>Dikarya</taxon>
        <taxon>Ascomycota</taxon>
        <taxon>Pezizomycotina</taxon>
        <taxon>Lecanoromycetes</taxon>
        <taxon>OSLEUM clade</taxon>
        <taxon>Lecanoromycetidae</taxon>
        <taxon>Caliciales</taxon>
        <taxon>Physciaceae</taxon>
        <taxon>Heterodermia</taxon>
    </lineage>
</organism>
<evidence type="ECO:0000256" key="4">
    <source>
        <dbReference type="ARBA" id="ARBA00013566"/>
    </source>
</evidence>
<evidence type="ECO:0000313" key="7">
    <source>
        <dbReference type="EMBL" id="CAF9931675.1"/>
    </source>
</evidence>
<feature type="compositionally biased region" description="Polar residues" evidence="6">
    <location>
        <begin position="204"/>
        <end position="220"/>
    </location>
</feature>
<evidence type="ECO:0000256" key="2">
    <source>
        <dbReference type="ARBA" id="ARBA00004173"/>
    </source>
</evidence>